<feature type="transmembrane region" description="Helical" evidence="3">
    <location>
        <begin position="32"/>
        <end position="50"/>
    </location>
</feature>
<protein>
    <submittedName>
        <fullName evidence="5">J domain-containing protein</fullName>
    </submittedName>
</protein>
<feature type="transmembrane region" description="Helical" evidence="3">
    <location>
        <begin position="7"/>
        <end position="26"/>
    </location>
</feature>
<organism evidence="5 6">
    <name type="scientific">Halobellus rarus</name>
    <dbReference type="NCBI Taxonomy" id="1126237"/>
    <lineage>
        <taxon>Archaea</taxon>
        <taxon>Methanobacteriati</taxon>
        <taxon>Methanobacteriota</taxon>
        <taxon>Stenosarchaea group</taxon>
        <taxon>Halobacteria</taxon>
        <taxon>Halobacteriales</taxon>
        <taxon>Haloferacaceae</taxon>
        <taxon>Halobellus</taxon>
    </lineage>
</organism>
<dbReference type="EMBL" id="JBHUDK010000008">
    <property type="protein sequence ID" value="MFD1599261.1"/>
    <property type="molecule type" value="Genomic_DNA"/>
</dbReference>
<dbReference type="PRINTS" id="PR00625">
    <property type="entry name" value="JDOMAIN"/>
</dbReference>
<feature type="domain" description="J" evidence="4">
    <location>
        <begin position="138"/>
        <end position="189"/>
    </location>
</feature>
<evidence type="ECO:0000313" key="5">
    <source>
        <dbReference type="EMBL" id="MFD1599261.1"/>
    </source>
</evidence>
<dbReference type="RefSeq" id="WP_256422667.1">
    <property type="nucleotide sequence ID" value="NZ_JANHDI010000014.1"/>
</dbReference>
<dbReference type="InterPro" id="IPR036869">
    <property type="entry name" value="J_dom_sf"/>
</dbReference>
<keyword evidence="6" id="KW-1185">Reference proteome</keyword>
<feature type="region of interest" description="Disordered" evidence="2">
    <location>
        <begin position="59"/>
        <end position="146"/>
    </location>
</feature>
<evidence type="ECO:0000259" key="4">
    <source>
        <dbReference type="PROSITE" id="PS50076"/>
    </source>
</evidence>
<dbReference type="SMART" id="SM00271">
    <property type="entry name" value="DnaJ"/>
    <property type="match status" value="1"/>
</dbReference>
<dbReference type="AlphaFoldDB" id="A0ABD6CPW0"/>
<evidence type="ECO:0000313" key="6">
    <source>
        <dbReference type="Proteomes" id="UP001597085"/>
    </source>
</evidence>
<proteinExistence type="predicted"/>
<dbReference type="PANTHER" id="PTHR43096">
    <property type="entry name" value="DNAJ HOMOLOG 1, MITOCHONDRIAL-RELATED"/>
    <property type="match status" value="1"/>
</dbReference>
<dbReference type="CDD" id="cd06257">
    <property type="entry name" value="DnaJ"/>
    <property type="match status" value="1"/>
</dbReference>
<name>A0ABD6CPW0_9EURY</name>
<dbReference type="Pfam" id="PF00226">
    <property type="entry name" value="DnaJ"/>
    <property type="match status" value="1"/>
</dbReference>
<sequence length="189" mass="21209">MDEDGLVIGIAAVFAGTTVLFAVLGFVYQPLLFLFATIFAIATYLLWYHASGRLGERVRRTAGSARERRRRRANAASRGPGDFDGFGPGRRAAGSGRERRSDTGWERRADGRGAAGSQQWGDRRRRQQRDSDRPTRAEAYRTLGLDADADQTAVKAAYRERVKAVHPDTDDGDEEQFKRVNRAYERLKE</sequence>
<dbReference type="PANTHER" id="PTHR43096:SF52">
    <property type="entry name" value="DNAJ HOMOLOG 1, MITOCHONDRIAL-RELATED"/>
    <property type="match status" value="1"/>
</dbReference>
<dbReference type="Gene3D" id="1.10.287.110">
    <property type="entry name" value="DnaJ domain"/>
    <property type="match status" value="1"/>
</dbReference>
<dbReference type="SUPFAM" id="SSF46565">
    <property type="entry name" value="Chaperone J-domain"/>
    <property type="match status" value="1"/>
</dbReference>
<reference evidence="5 6" key="1">
    <citation type="journal article" date="2019" name="Int. J. Syst. Evol. Microbiol.">
        <title>The Global Catalogue of Microorganisms (GCM) 10K type strain sequencing project: providing services to taxonomists for standard genome sequencing and annotation.</title>
        <authorList>
            <consortium name="The Broad Institute Genomics Platform"/>
            <consortium name="The Broad Institute Genome Sequencing Center for Infectious Disease"/>
            <person name="Wu L."/>
            <person name="Ma J."/>
        </authorList>
    </citation>
    <scope>NUCLEOTIDE SEQUENCE [LARGE SCALE GENOMIC DNA]</scope>
    <source>
        <strain evidence="5 6">CGMCC 1.12121</strain>
    </source>
</reference>
<keyword evidence="3" id="KW-1133">Transmembrane helix</keyword>
<gene>
    <name evidence="5" type="ORF">ACFSBX_09875</name>
</gene>
<accession>A0ABD6CPW0</accession>
<keyword evidence="1" id="KW-0143">Chaperone</keyword>
<dbReference type="Proteomes" id="UP001597085">
    <property type="component" value="Unassembled WGS sequence"/>
</dbReference>
<dbReference type="InterPro" id="IPR001623">
    <property type="entry name" value="DnaJ_domain"/>
</dbReference>
<evidence type="ECO:0000256" key="3">
    <source>
        <dbReference type="SAM" id="Phobius"/>
    </source>
</evidence>
<keyword evidence="3" id="KW-0812">Transmembrane</keyword>
<evidence type="ECO:0000256" key="1">
    <source>
        <dbReference type="ARBA" id="ARBA00023186"/>
    </source>
</evidence>
<comment type="caution">
    <text evidence="5">The sequence shown here is derived from an EMBL/GenBank/DDBJ whole genome shotgun (WGS) entry which is preliminary data.</text>
</comment>
<feature type="compositionally biased region" description="Basic and acidic residues" evidence="2">
    <location>
        <begin position="96"/>
        <end position="111"/>
    </location>
</feature>
<evidence type="ECO:0000256" key="2">
    <source>
        <dbReference type="SAM" id="MobiDB-lite"/>
    </source>
</evidence>
<feature type="compositionally biased region" description="Basic and acidic residues" evidence="2">
    <location>
        <begin position="128"/>
        <end position="139"/>
    </location>
</feature>
<dbReference type="PROSITE" id="PS50076">
    <property type="entry name" value="DNAJ_2"/>
    <property type="match status" value="1"/>
</dbReference>
<keyword evidence="3" id="KW-0472">Membrane</keyword>